<proteinExistence type="predicted"/>
<protein>
    <submittedName>
        <fullName evidence="2">Uncharacterized protein</fullName>
    </submittedName>
</protein>
<dbReference type="RefSeq" id="WP_055245761.1">
    <property type="nucleotide sequence ID" value="NZ_CABIWA010000010.1"/>
</dbReference>
<accession>A0A174T8D2</accession>
<name>A0A174T8D2_9FIRM</name>
<keyword evidence="1" id="KW-0175">Coiled coil</keyword>
<dbReference type="AlphaFoldDB" id="A0A174T8D2"/>
<gene>
    <name evidence="2" type="ORF">ERS852551_02884</name>
</gene>
<evidence type="ECO:0000256" key="1">
    <source>
        <dbReference type="SAM" id="Coils"/>
    </source>
</evidence>
<feature type="coiled-coil region" evidence="1">
    <location>
        <begin position="23"/>
        <end position="68"/>
    </location>
</feature>
<evidence type="ECO:0000313" key="3">
    <source>
        <dbReference type="Proteomes" id="UP000095765"/>
    </source>
</evidence>
<reference evidence="2 3" key="1">
    <citation type="submission" date="2015-09" db="EMBL/GenBank/DDBJ databases">
        <authorList>
            <consortium name="Pathogen Informatics"/>
        </authorList>
    </citation>
    <scope>NUCLEOTIDE SEQUENCE [LARGE SCALE GENOMIC DNA]</scope>
    <source>
        <strain evidence="2 3">2789STDY5834939</strain>
    </source>
</reference>
<dbReference type="EMBL" id="CZBE01000022">
    <property type="protein sequence ID" value="CUQ04347.1"/>
    <property type="molecule type" value="Genomic_DNA"/>
</dbReference>
<dbReference type="Proteomes" id="UP000095765">
    <property type="component" value="Unassembled WGS sequence"/>
</dbReference>
<organism evidence="2 3">
    <name type="scientific">Anaerotruncus colihominis</name>
    <dbReference type="NCBI Taxonomy" id="169435"/>
    <lineage>
        <taxon>Bacteria</taxon>
        <taxon>Bacillati</taxon>
        <taxon>Bacillota</taxon>
        <taxon>Clostridia</taxon>
        <taxon>Eubacteriales</taxon>
        <taxon>Oscillospiraceae</taxon>
        <taxon>Anaerotruncus</taxon>
    </lineage>
</organism>
<evidence type="ECO:0000313" key="2">
    <source>
        <dbReference type="EMBL" id="CUQ04347.1"/>
    </source>
</evidence>
<sequence length="133" mass="14945">MENELLHQILAELKELKAGQKALEAGQKALEAGQKNLEAAQKTTNERLDKVEQDNQHLYQMIEQQEKRIINQVNAIIETAVVPKIQLIAEQHSEIIEKLSVSKEVDSLKGRVSTLEGTVKTHTAQITELKKAQ</sequence>